<evidence type="ECO:0000256" key="2">
    <source>
        <dbReference type="ARBA" id="ARBA00008098"/>
    </source>
</evidence>
<organism evidence="7">
    <name type="scientific">Eupeodes corollae</name>
    <dbReference type="NCBI Taxonomy" id="290404"/>
    <lineage>
        <taxon>Eukaryota</taxon>
        <taxon>Metazoa</taxon>
        <taxon>Ecdysozoa</taxon>
        <taxon>Arthropoda</taxon>
        <taxon>Hexapoda</taxon>
        <taxon>Insecta</taxon>
        <taxon>Pterygota</taxon>
        <taxon>Neoptera</taxon>
        <taxon>Endopterygota</taxon>
        <taxon>Diptera</taxon>
        <taxon>Brachycera</taxon>
        <taxon>Muscomorpha</taxon>
        <taxon>Syrphoidea</taxon>
        <taxon>Syrphidae</taxon>
        <taxon>Syrphinae</taxon>
        <taxon>Syrphini</taxon>
        <taxon>Eupeodes</taxon>
        <taxon>Eupeodes</taxon>
    </lineage>
</organism>
<evidence type="ECO:0000313" key="7">
    <source>
        <dbReference type="EMBL" id="QYL00038.1"/>
    </source>
</evidence>
<feature type="signal peptide" evidence="6">
    <location>
        <begin position="1"/>
        <end position="18"/>
    </location>
</feature>
<keyword evidence="5" id="KW-1015">Disulfide bond</keyword>
<dbReference type="Pfam" id="PF01395">
    <property type="entry name" value="PBP_GOBP"/>
    <property type="match status" value="1"/>
</dbReference>
<dbReference type="CDD" id="cd23992">
    <property type="entry name" value="PBP_GOBP"/>
    <property type="match status" value="1"/>
</dbReference>
<sequence>MKLFAAVFALCMVALASSAAFQDKTEDDFFKASAACAEKLKIPASLLEKLQQFEYPDEELVHEDIKCVFSTLELFNDKTGYNVEHVADLYKDKANAEELIPILSNCNKNPTNEPAAKWAYKGFQCIMASKVGQWFKDDITKQAAAKA</sequence>
<evidence type="ECO:0000256" key="1">
    <source>
        <dbReference type="ARBA" id="ARBA00004613"/>
    </source>
</evidence>
<evidence type="ECO:0000256" key="6">
    <source>
        <dbReference type="SAM" id="SignalP"/>
    </source>
</evidence>
<feature type="chain" id="PRO_5034704879" evidence="6">
    <location>
        <begin position="19"/>
        <end position="147"/>
    </location>
</feature>
<dbReference type="SMART" id="SM00708">
    <property type="entry name" value="PhBP"/>
    <property type="match status" value="1"/>
</dbReference>
<evidence type="ECO:0000256" key="5">
    <source>
        <dbReference type="ARBA" id="ARBA00023157"/>
    </source>
</evidence>
<reference evidence="7" key="1">
    <citation type="submission" date="2020-06" db="EMBL/GenBank/DDBJ databases">
        <authorList>
            <person name="Jia H.R."/>
        </authorList>
    </citation>
    <scope>NUCLEOTIDE SEQUENCE</scope>
</reference>
<keyword evidence="4 6" id="KW-0732">Signal</keyword>
<dbReference type="GO" id="GO:0005615">
    <property type="term" value="C:extracellular space"/>
    <property type="evidence" value="ECO:0007669"/>
    <property type="project" value="TreeGrafter"/>
</dbReference>
<dbReference type="GO" id="GO:0007608">
    <property type="term" value="P:sensory perception of smell"/>
    <property type="evidence" value="ECO:0007669"/>
    <property type="project" value="TreeGrafter"/>
</dbReference>
<protein>
    <submittedName>
        <fullName evidence="7">OBP11</fullName>
    </submittedName>
</protein>
<evidence type="ECO:0000256" key="3">
    <source>
        <dbReference type="ARBA" id="ARBA00022525"/>
    </source>
</evidence>
<dbReference type="PANTHER" id="PTHR11857:SF46">
    <property type="entry name" value="GENERAL ODORANT-BINDING PROTEIN 99A-RELATED"/>
    <property type="match status" value="1"/>
</dbReference>
<keyword evidence="3" id="KW-0964">Secreted</keyword>
<dbReference type="InterPro" id="IPR036728">
    <property type="entry name" value="PBP_GOBP_sf"/>
</dbReference>
<dbReference type="PANTHER" id="PTHR11857">
    <property type="entry name" value="ODORANT BINDING PROTEIN-RELATED"/>
    <property type="match status" value="1"/>
</dbReference>
<dbReference type="SMR" id="A0A8F9RZH8"/>
<proteinExistence type="evidence at transcript level"/>
<dbReference type="EMBL" id="MT585325">
    <property type="protein sequence ID" value="QYL00038.1"/>
    <property type="molecule type" value="mRNA"/>
</dbReference>
<dbReference type="AlphaFoldDB" id="A0A8F9RZH8"/>
<dbReference type="InterPro" id="IPR006170">
    <property type="entry name" value="PBP/GOBP"/>
</dbReference>
<dbReference type="SUPFAM" id="SSF47565">
    <property type="entry name" value="Insect pheromone/odorant-binding proteins"/>
    <property type="match status" value="1"/>
</dbReference>
<evidence type="ECO:0000256" key="4">
    <source>
        <dbReference type="ARBA" id="ARBA00022729"/>
    </source>
</evidence>
<accession>A0A8F9RZH8</accession>
<dbReference type="GO" id="GO:0005549">
    <property type="term" value="F:odorant binding"/>
    <property type="evidence" value="ECO:0007669"/>
    <property type="project" value="InterPro"/>
</dbReference>
<comment type="similarity">
    <text evidence="2">Belongs to the PBP/GOBP family.</text>
</comment>
<comment type="subcellular location">
    <subcellularLocation>
        <location evidence="1">Secreted</location>
    </subcellularLocation>
</comment>
<dbReference type="Gene3D" id="1.10.238.20">
    <property type="entry name" value="Pheromone/general odorant binding protein domain"/>
    <property type="match status" value="1"/>
</dbReference>
<name>A0A8F9RZH8_9MUSC</name>